<dbReference type="RefSeq" id="WP_057804166.1">
    <property type="nucleotide sequence ID" value="NZ_AZDV01000026.1"/>
</dbReference>
<keyword evidence="1" id="KW-0812">Transmembrane</keyword>
<dbReference type="Proteomes" id="UP000051955">
    <property type="component" value="Unassembled WGS sequence"/>
</dbReference>
<evidence type="ECO:0000313" key="2">
    <source>
        <dbReference type="EMBL" id="KRK94848.1"/>
    </source>
</evidence>
<protein>
    <submittedName>
        <fullName evidence="2">Uncharacterized protein</fullName>
    </submittedName>
</protein>
<evidence type="ECO:0000256" key="1">
    <source>
        <dbReference type="SAM" id="Phobius"/>
    </source>
</evidence>
<sequence>MTILAAAISYKRIQFFIRMLLFVVLGVLVLVIRARNKKKTRKRMDERTAYMMKHTKRDKNGKYPWEN</sequence>
<proteinExistence type="predicted"/>
<dbReference type="AlphaFoldDB" id="A0A0R1LH41"/>
<organism evidence="2 3">
    <name type="scientific">Levilactobacillus acidifarinae DSM 19394 = JCM 15949</name>
    <dbReference type="NCBI Taxonomy" id="1423715"/>
    <lineage>
        <taxon>Bacteria</taxon>
        <taxon>Bacillati</taxon>
        <taxon>Bacillota</taxon>
        <taxon>Bacilli</taxon>
        <taxon>Lactobacillales</taxon>
        <taxon>Lactobacillaceae</taxon>
        <taxon>Levilactobacillus</taxon>
    </lineage>
</organism>
<feature type="transmembrane region" description="Helical" evidence="1">
    <location>
        <begin position="15"/>
        <end position="34"/>
    </location>
</feature>
<dbReference type="STRING" id="1423715.FD25_GL000825"/>
<keyword evidence="1" id="KW-0472">Membrane</keyword>
<dbReference type="EMBL" id="AZDV01000026">
    <property type="protein sequence ID" value="KRK94848.1"/>
    <property type="molecule type" value="Genomic_DNA"/>
</dbReference>
<evidence type="ECO:0000313" key="3">
    <source>
        <dbReference type="Proteomes" id="UP000051955"/>
    </source>
</evidence>
<accession>A0A0R1LH41</accession>
<dbReference type="OrthoDB" id="2325157at2"/>
<gene>
    <name evidence="2" type="ORF">FD25_GL000825</name>
</gene>
<keyword evidence="3" id="KW-1185">Reference proteome</keyword>
<comment type="caution">
    <text evidence="2">The sequence shown here is derived from an EMBL/GenBank/DDBJ whole genome shotgun (WGS) entry which is preliminary data.</text>
</comment>
<keyword evidence="1" id="KW-1133">Transmembrane helix</keyword>
<reference evidence="2 3" key="1">
    <citation type="journal article" date="2015" name="Genome Announc.">
        <title>Expanding the biotechnology potential of lactobacilli through comparative genomics of 213 strains and associated genera.</title>
        <authorList>
            <person name="Sun Z."/>
            <person name="Harris H.M."/>
            <person name="McCann A."/>
            <person name="Guo C."/>
            <person name="Argimon S."/>
            <person name="Zhang W."/>
            <person name="Yang X."/>
            <person name="Jeffery I.B."/>
            <person name="Cooney J.C."/>
            <person name="Kagawa T.F."/>
            <person name="Liu W."/>
            <person name="Song Y."/>
            <person name="Salvetti E."/>
            <person name="Wrobel A."/>
            <person name="Rasinkangas P."/>
            <person name="Parkhill J."/>
            <person name="Rea M.C."/>
            <person name="O'Sullivan O."/>
            <person name="Ritari J."/>
            <person name="Douillard F.P."/>
            <person name="Paul Ross R."/>
            <person name="Yang R."/>
            <person name="Briner A.E."/>
            <person name="Felis G.E."/>
            <person name="de Vos W.M."/>
            <person name="Barrangou R."/>
            <person name="Klaenhammer T.R."/>
            <person name="Caufield P.W."/>
            <person name="Cui Y."/>
            <person name="Zhang H."/>
            <person name="O'Toole P.W."/>
        </authorList>
    </citation>
    <scope>NUCLEOTIDE SEQUENCE [LARGE SCALE GENOMIC DNA]</scope>
    <source>
        <strain evidence="2 3">DSM 19394</strain>
    </source>
</reference>
<dbReference type="PATRIC" id="fig|1423715.3.peg.853"/>
<name>A0A0R1LH41_9LACO</name>